<dbReference type="EMBL" id="CP003629">
    <property type="protein sequence ID" value="AFQ44327.1"/>
    <property type="molecule type" value="Genomic_DNA"/>
</dbReference>
<dbReference type="STRING" id="768704.Desmer_2404"/>
<keyword evidence="2 6" id="KW-0378">Hydrolase</keyword>
<reference evidence="7" key="2">
    <citation type="submission" date="2012-08" db="EMBL/GenBank/DDBJ databases">
        <title>Finished genome of Desulfosporosinus meridiei DSM 13257.</title>
        <authorList>
            <person name="Huntemann M."/>
            <person name="Wei C.-L."/>
            <person name="Han J."/>
            <person name="Detter J.C."/>
            <person name="Han C."/>
            <person name="Davenport K."/>
            <person name="Daligault H."/>
            <person name="Erkkila T."/>
            <person name="Gu W."/>
            <person name="Munk A.C.C."/>
            <person name="Teshima H."/>
            <person name="Xu Y."/>
            <person name="Chain P."/>
            <person name="Tapia R."/>
            <person name="Chen A."/>
            <person name="Krypides N."/>
            <person name="Mavromatis K."/>
            <person name="Markowitz V."/>
            <person name="Szeto E."/>
            <person name="Ivanova N."/>
            <person name="Mikhailova N."/>
            <person name="Ovchinnikova G."/>
            <person name="Pagani I."/>
            <person name="Pati A."/>
            <person name="Goodwin L."/>
            <person name="Peters L."/>
            <person name="Pitluck S."/>
            <person name="Woyke T."/>
            <person name="Pester M."/>
            <person name="Spring S."/>
            <person name="Ollivier B."/>
            <person name="Rattei T."/>
            <person name="Klenk H.-P."/>
            <person name="Wagner M."/>
            <person name="Loy A."/>
        </authorList>
    </citation>
    <scope>NUCLEOTIDE SEQUENCE [LARGE SCALE GENOMIC DNA]</scope>
    <source>
        <strain evidence="7">ATCC BAA-275 / DSM 13257 / NCIMB 13706 / S10</strain>
    </source>
</reference>
<keyword evidence="3" id="KW-0326">Glycosidase</keyword>
<dbReference type="KEGG" id="dmi:Desmer_2404"/>
<dbReference type="InterPro" id="IPR050226">
    <property type="entry name" value="NagZ_Beta-hexosaminidase"/>
</dbReference>
<evidence type="ECO:0000313" key="6">
    <source>
        <dbReference type="EMBL" id="AFQ44327.1"/>
    </source>
</evidence>
<dbReference type="HOGENOM" id="CLU_008392_0_2_9"/>
<dbReference type="InterPro" id="IPR036962">
    <property type="entry name" value="Glyco_hydro_3_N_sf"/>
</dbReference>
<dbReference type="PROSITE" id="PS51257">
    <property type="entry name" value="PROKAR_LIPOPROTEIN"/>
    <property type="match status" value="1"/>
</dbReference>
<protein>
    <submittedName>
        <fullName evidence="6">Beta-glucosidase-like glycosyl hydrolase</fullName>
    </submittedName>
</protein>
<evidence type="ECO:0000313" key="7">
    <source>
        <dbReference type="Proteomes" id="UP000005262"/>
    </source>
</evidence>
<organism evidence="6 7">
    <name type="scientific">Desulfosporosinus meridiei (strain ATCC BAA-275 / DSM 13257 / KCTC 12902 / NCIMB 13706 / S10)</name>
    <dbReference type="NCBI Taxonomy" id="768704"/>
    <lineage>
        <taxon>Bacteria</taxon>
        <taxon>Bacillati</taxon>
        <taxon>Bacillota</taxon>
        <taxon>Clostridia</taxon>
        <taxon>Eubacteriales</taxon>
        <taxon>Desulfitobacteriaceae</taxon>
        <taxon>Desulfosporosinus</taxon>
    </lineage>
</organism>
<accession>J7IR76</accession>
<dbReference type="PANTHER" id="PTHR30480:SF16">
    <property type="entry name" value="GLYCOSIDE HYDROLASE FAMILY 3 DOMAIN PROTEIN"/>
    <property type="match status" value="1"/>
</dbReference>
<dbReference type="InterPro" id="IPR017853">
    <property type="entry name" value="GH"/>
</dbReference>
<proteinExistence type="inferred from homology"/>
<evidence type="ECO:0000256" key="1">
    <source>
        <dbReference type="ARBA" id="ARBA00005336"/>
    </source>
</evidence>
<dbReference type="NCBIfam" id="NF003740">
    <property type="entry name" value="PRK05337.1"/>
    <property type="match status" value="1"/>
</dbReference>
<dbReference type="RefSeq" id="WP_014903241.1">
    <property type="nucleotide sequence ID" value="NC_018515.1"/>
</dbReference>
<keyword evidence="7" id="KW-1185">Reference proteome</keyword>
<dbReference type="PROSITE" id="PS00775">
    <property type="entry name" value="GLYCOSYL_HYDROL_F3"/>
    <property type="match status" value="1"/>
</dbReference>
<dbReference type="AlphaFoldDB" id="J7IR76"/>
<comment type="similarity">
    <text evidence="1">Belongs to the glycosyl hydrolase 3 family.</text>
</comment>
<dbReference type="InterPro" id="IPR001764">
    <property type="entry name" value="Glyco_hydro_3_N"/>
</dbReference>
<evidence type="ECO:0000259" key="5">
    <source>
        <dbReference type="Pfam" id="PF00933"/>
    </source>
</evidence>
<dbReference type="eggNOG" id="COG1472">
    <property type="taxonomic scope" value="Bacteria"/>
</dbReference>
<reference evidence="6 7" key="1">
    <citation type="journal article" date="2012" name="J. Bacteriol.">
        <title>Complete genome sequences of Desulfosporosinus orientis DSM765T, Desulfosporosinus youngiae DSM17734T, Desulfosporosinus meridiei DSM13257T, and Desulfosporosinus acidiphilus DSM22704T.</title>
        <authorList>
            <person name="Pester M."/>
            <person name="Brambilla E."/>
            <person name="Alazard D."/>
            <person name="Rattei T."/>
            <person name="Weinmaier T."/>
            <person name="Han J."/>
            <person name="Lucas S."/>
            <person name="Lapidus A."/>
            <person name="Cheng J.F."/>
            <person name="Goodwin L."/>
            <person name="Pitluck S."/>
            <person name="Peters L."/>
            <person name="Ovchinnikova G."/>
            <person name="Teshima H."/>
            <person name="Detter J.C."/>
            <person name="Han C.S."/>
            <person name="Tapia R."/>
            <person name="Land M.L."/>
            <person name="Hauser L."/>
            <person name="Kyrpides N.C."/>
            <person name="Ivanova N.N."/>
            <person name="Pagani I."/>
            <person name="Huntmann M."/>
            <person name="Wei C.L."/>
            <person name="Davenport K.W."/>
            <person name="Daligault H."/>
            <person name="Chain P.S."/>
            <person name="Chen A."/>
            <person name="Mavromatis K."/>
            <person name="Markowitz V."/>
            <person name="Szeto E."/>
            <person name="Mikhailova N."/>
            <person name="Pati A."/>
            <person name="Wagner M."/>
            <person name="Woyke T."/>
            <person name="Ollivier B."/>
            <person name="Klenk H.P."/>
            <person name="Spring S."/>
            <person name="Loy A."/>
        </authorList>
    </citation>
    <scope>NUCLEOTIDE SEQUENCE [LARGE SCALE GENOMIC DNA]</scope>
    <source>
        <strain evidence="7">ATCC BAA-275 / DSM 13257 / NCIMB 13706 / S10</strain>
    </source>
</reference>
<dbReference type="Proteomes" id="UP000005262">
    <property type="component" value="Chromosome"/>
</dbReference>
<keyword evidence="4" id="KW-0732">Signal</keyword>
<dbReference type="PANTHER" id="PTHR30480">
    <property type="entry name" value="BETA-HEXOSAMINIDASE-RELATED"/>
    <property type="match status" value="1"/>
</dbReference>
<gene>
    <name evidence="6" type="ordered locus">Desmer_2404</name>
</gene>
<sequence length="408" mass="44523">MFVKRVICLLAVLMLVGCQPLQQINNQVQTPAQQADPVKEKPTEKDPIKEQLSKMTLEEKIGQLVIAGVDGYTKDNHTLELTSKYHVGGFIILGQNVENASQLLTLTNSLKADNKKVSTIPLFLGIDQEGGKINRMPNQILGTPTNKDIGKINNPGFSEQVGELLGGELKSFGMNLDFAPVLDINSNSKNPVIGDRSFGNTPQLVSDLGVATMKGIQSEKVISAVKHFPGHGDTSVDSHVGLPVVNNGLERIEQFELIPFKAAIKQNVGMVMVAHILLPKLDNSYPASMSKYIITDLLRKQLDFNGVVITDDMTMGAITKNYDIGQAAVRSVNAGADILLVCHDFAKETLVLNTLIAAAKNGSIHQNTIDESVHRILQLKQNYELADNTVPTVNVQNINDSIKRLFKK</sequence>
<feature type="signal peptide" evidence="4">
    <location>
        <begin position="1"/>
        <end position="23"/>
    </location>
</feature>
<evidence type="ECO:0000256" key="4">
    <source>
        <dbReference type="SAM" id="SignalP"/>
    </source>
</evidence>
<dbReference type="GO" id="GO:0004553">
    <property type="term" value="F:hydrolase activity, hydrolyzing O-glycosyl compounds"/>
    <property type="evidence" value="ECO:0007669"/>
    <property type="project" value="InterPro"/>
</dbReference>
<feature type="domain" description="Glycoside hydrolase family 3 N-terminal" evidence="5">
    <location>
        <begin position="56"/>
        <end position="379"/>
    </location>
</feature>
<dbReference type="OrthoDB" id="9805821at2"/>
<dbReference type="GO" id="GO:0009254">
    <property type="term" value="P:peptidoglycan turnover"/>
    <property type="evidence" value="ECO:0007669"/>
    <property type="project" value="TreeGrafter"/>
</dbReference>
<dbReference type="SUPFAM" id="SSF51445">
    <property type="entry name" value="(Trans)glycosidases"/>
    <property type="match status" value="1"/>
</dbReference>
<dbReference type="Gene3D" id="3.20.20.300">
    <property type="entry name" value="Glycoside hydrolase, family 3, N-terminal domain"/>
    <property type="match status" value="1"/>
</dbReference>
<dbReference type="GO" id="GO:0005975">
    <property type="term" value="P:carbohydrate metabolic process"/>
    <property type="evidence" value="ECO:0007669"/>
    <property type="project" value="InterPro"/>
</dbReference>
<feature type="chain" id="PRO_5038981011" evidence="4">
    <location>
        <begin position="24"/>
        <end position="408"/>
    </location>
</feature>
<name>J7IR76_DESMD</name>
<evidence type="ECO:0000256" key="2">
    <source>
        <dbReference type="ARBA" id="ARBA00022801"/>
    </source>
</evidence>
<evidence type="ECO:0000256" key="3">
    <source>
        <dbReference type="ARBA" id="ARBA00023295"/>
    </source>
</evidence>
<dbReference type="InterPro" id="IPR019800">
    <property type="entry name" value="Glyco_hydro_3_AS"/>
</dbReference>
<dbReference type="Pfam" id="PF00933">
    <property type="entry name" value="Glyco_hydro_3"/>
    <property type="match status" value="1"/>
</dbReference>